<organism evidence="3 4">
    <name type="scientific">Penicillium frequentans</name>
    <dbReference type="NCBI Taxonomy" id="3151616"/>
    <lineage>
        <taxon>Eukaryota</taxon>
        <taxon>Fungi</taxon>
        <taxon>Dikarya</taxon>
        <taxon>Ascomycota</taxon>
        <taxon>Pezizomycotina</taxon>
        <taxon>Eurotiomycetes</taxon>
        <taxon>Eurotiomycetidae</taxon>
        <taxon>Eurotiales</taxon>
        <taxon>Aspergillaceae</taxon>
        <taxon>Penicillium</taxon>
    </lineage>
</organism>
<feature type="region of interest" description="Disordered" evidence="1">
    <location>
        <begin position="254"/>
        <end position="273"/>
    </location>
</feature>
<feature type="compositionally biased region" description="Acidic residues" evidence="1">
    <location>
        <begin position="259"/>
        <end position="273"/>
    </location>
</feature>
<proteinExistence type="predicted"/>
<dbReference type="InterPro" id="IPR036047">
    <property type="entry name" value="F-box-like_dom_sf"/>
</dbReference>
<sequence>MAILSPAKGVSLLTLPTELLVVVLGCSSSFKDVANLAASCKRLNKIWKEHTSYICNHVASATIPCYEDLRALLATQGHLAIDAQVLKVSDVVRLNETSENAYNLLTAFHDHLKKGLHCDPQVSRILSLPEEIRFIRAHYQIWGLMLLEDAKQQECIASMDLEQTCLLSDFLCIFDPWRIQDPVIEQAVDRDPMAHQWLQQKIRQQRNKDFRGQLNHNYRPVNFTPYERHGRYAWWCDRQQDIFKKMLTGALFREHQDSNTEEDEEESSGDEYY</sequence>
<feature type="chain" id="PRO_5042221207" description="F-box domain-containing protein" evidence="2">
    <location>
        <begin position="26"/>
        <end position="273"/>
    </location>
</feature>
<dbReference type="SUPFAM" id="SSF81383">
    <property type="entry name" value="F-box domain"/>
    <property type="match status" value="1"/>
</dbReference>
<name>A0AAD6GE34_9EURO</name>
<protein>
    <recommendedName>
        <fullName evidence="5">F-box domain-containing protein</fullName>
    </recommendedName>
</protein>
<gene>
    <name evidence="3" type="ORF">N7494_007333</name>
</gene>
<feature type="signal peptide" evidence="2">
    <location>
        <begin position="1"/>
        <end position="25"/>
    </location>
</feature>
<comment type="caution">
    <text evidence="3">The sequence shown here is derived from an EMBL/GenBank/DDBJ whole genome shotgun (WGS) entry which is preliminary data.</text>
</comment>
<evidence type="ECO:0000313" key="4">
    <source>
        <dbReference type="Proteomes" id="UP001220324"/>
    </source>
</evidence>
<keyword evidence="4" id="KW-1185">Reference proteome</keyword>
<dbReference type="Proteomes" id="UP001220324">
    <property type="component" value="Unassembled WGS sequence"/>
</dbReference>
<accession>A0AAD6GE34</accession>
<dbReference type="AlphaFoldDB" id="A0AAD6GE34"/>
<reference evidence="3 4" key="1">
    <citation type="journal article" date="2023" name="IMA Fungus">
        <title>Comparative genomic study of the Penicillium genus elucidates a diverse pangenome and 15 lateral gene transfer events.</title>
        <authorList>
            <person name="Petersen C."/>
            <person name="Sorensen T."/>
            <person name="Nielsen M.R."/>
            <person name="Sondergaard T.E."/>
            <person name="Sorensen J.L."/>
            <person name="Fitzpatrick D.A."/>
            <person name="Frisvad J.C."/>
            <person name="Nielsen K.L."/>
        </authorList>
    </citation>
    <scope>NUCLEOTIDE SEQUENCE [LARGE SCALE GENOMIC DNA]</scope>
    <source>
        <strain evidence="3 4">IBT 35679</strain>
    </source>
</reference>
<evidence type="ECO:0000256" key="2">
    <source>
        <dbReference type="SAM" id="SignalP"/>
    </source>
</evidence>
<dbReference type="EMBL" id="JAQIZZ010000006">
    <property type="protein sequence ID" value="KAJ5537854.1"/>
    <property type="molecule type" value="Genomic_DNA"/>
</dbReference>
<evidence type="ECO:0000313" key="3">
    <source>
        <dbReference type="EMBL" id="KAJ5537854.1"/>
    </source>
</evidence>
<keyword evidence="2" id="KW-0732">Signal</keyword>
<evidence type="ECO:0008006" key="5">
    <source>
        <dbReference type="Google" id="ProtNLM"/>
    </source>
</evidence>
<evidence type="ECO:0000256" key="1">
    <source>
        <dbReference type="SAM" id="MobiDB-lite"/>
    </source>
</evidence>